<evidence type="ECO:0000259" key="4">
    <source>
        <dbReference type="Pfam" id="PF03976"/>
    </source>
</evidence>
<dbReference type="GO" id="GO:0006797">
    <property type="term" value="P:polyphosphate metabolic process"/>
    <property type="evidence" value="ECO:0007669"/>
    <property type="project" value="InterPro"/>
</dbReference>
<evidence type="ECO:0000256" key="2">
    <source>
        <dbReference type="ARBA" id="ARBA00022777"/>
    </source>
</evidence>
<dbReference type="PIRSF" id="PIRSF028756">
    <property type="entry name" value="PPK2_prd"/>
    <property type="match status" value="1"/>
</dbReference>
<dbReference type="OrthoDB" id="9775224at2"/>
<protein>
    <submittedName>
        <fullName evidence="5">Polyphosphate kinase</fullName>
    </submittedName>
</protein>
<feature type="compositionally biased region" description="Basic and acidic residues" evidence="3">
    <location>
        <begin position="15"/>
        <end position="27"/>
    </location>
</feature>
<dbReference type="InterPro" id="IPR022300">
    <property type="entry name" value="PPK2-rel_1"/>
</dbReference>
<sequence length="276" mass="32415">MSDSLGMLTPGKKVSLKEWNPKDTQDIKNKEEIQQETDQLKERFAELQSKLFTEKKQAVLFVFQGMDCSGKDGVIKQVFSNLNPAGVTVHSFKSPTAEELSHDFLWRAHSVTPGRGYIAAFNRSYYEDVLITRVHGQVSDKQAKRNIKHIKHFEQLLLDSGVKVVKIFLHISKQFQLEKLIDRIEKPHKNWKLDPSDLQERKFWKQYTQYYEDVLELSATKQAPWYVVPSDNRWYRDYTVLRIAVQTLEEMKLSDPEPRPELESLLPELYKERDKK</sequence>
<dbReference type="RefSeq" id="WP_044648698.1">
    <property type="nucleotide sequence ID" value="NZ_JTHP01000073.1"/>
</dbReference>
<dbReference type="SUPFAM" id="SSF52540">
    <property type="entry name" value="P-loop containing nucleoside triphosphate hydrolases"/>
    <property type="match status" value="1"/>
</dbReference>
<organism evidence="5 6">
    <name type="scientific">Paenibacillus terrae</name>
    <dbReference type="NCBI Taxonomy" id="159743"/>
    <lineage>
        <taxon>Bacteria</taxon>
        <taxon>Bacillati</taxon>
        <taxon>Bacillota</taxon>
        <taxon>Bacilli</taxon>
        <taxon>Bacillales</taxon>
        <taxon>Paenibacillaceae</taxon>
        <taxon>Paenibacillus</taxon>
    </lineage>
</organism>
<dbReference type="PANTHER" id="PTHR34383:SF3">
    <property type="entry name" value="POLYPHOSPHATE:AMP PHOSPHOTRANSFERASE"/>
    <property type="match status" value="1"/>
</dbReference>
<dbReference type="NCBIfam" id="TIGR03709">
    <property type="entry name" value="PPK2_rel_1"/>
    <property type="match status" value="1"/>
</dbReference>
<accession>A0A0D7WVH1</accession>
<evidence type="ECO:0000313" key="5">
    <source>
        <dbReference type="EMBL" id="KJD42979.1"/>
    </source>
</evidence>
<dbReference type="EMBL" id="JTHP01000073">
    <property type="protein sequence ID" value="KJD42979.1"/>
    <property type="molecule type" value="Genomic_DNA"/>
</dbReference>
<reference evidence="5 6" key="1">
    <citation type="submission" date="2014-11" db="EMBL/GenBank/DDBJ databases">
        <title>Draft Genome Sequences of Paenibacillus polymyxa NRRL B-30509 and Paenibacillus terrae NRRL B-30644, Strains from a Poultry Environment that Produce Tridecaptin A and Paenicidins.</title>
        <authorList>
            <person name="van Belkum M.J."/>
            <person name="Lohans C.T."/>
            <person name="Vederas J.C."/>
        </authorList>
    </citation>
    <scope>NUCLEOTIDE SEQUENCE [LARGE SCALE GENOMIC DNA]</scope>
    <source>
        <strain evidence="5 6">NRRL B-30644</strain>
    </source>
</reference>
<dbReference type="AlphaFoldDB" id="A0A0D7WVH1"/>
<dbReference type="Proteomes" id="UP000032534">
    <property type="component" value="Unassembled WGS sequence"/>
</dbReference>
<dbReference type="GO" id="GO:0008976">
    <property type="term" value="F:polyphosphate kinase activity"/>
    <property type="evidence" value="ECO:0007669"/>
    <property type="project" value="InterPro"/>
</dbReference>
<evidence type="ECO:0000256" key="3">
    <source>
        <dbReference type="SAM" id="MobiDB-lite"/>
    </source>
</evidence>
<feature type="region of interest" description="Disordered" evidence="3">
    <location>
        <begin position="255"/>
        <end position="276"/>
    </location>
</feature>
<keyword evidence="6" id="KW-1185">Reference proteome</keyword>
<dbReference type="PANTHER" id="PTHR34383">
    <property type="entry name" value="POLYPHOSPHATE:AMP PHOSPHOTRANSFERASE-RELATED"/>
    <property type="match status" value="1"/>
</dbReference>
<evidence type="ECO:0000256" key="1">
    <source>
        <dbReference type="ARBA" id="ARBA00022679"/>
    </source>
</evidence>
<evidence type="ECO:0000313" key="6">
    <source>
        <dbReference type="Proteomes" id="UP000032534"/>
    </source>
</evidence>
<comment type="caution">
    <text evidence="5">The sequence shown here is derived from an EMBL/GenBank/DDBJ whole genome shotgun (WGS) entry which is preliminary data.</text>
</comment>
<dbReference type="InterPro" id="IPR016898">
    <property type="entry name" value="Polyphosphate_phosphotransfera"/>
</dbReference>
<feature type="domain" description="Polyphosphate kinase-2-related" evidence="4">
    <location>
        <begin position="29"/>
        <end position="253"/>
    </location>
</feature>
<keyword evidence="2 5" id="KW-0418">Kinase</keyword>
<dbReference type="PATRIC" id="fig|159743.3.peg.5604"/>
<gene>
    <name evidence="5" type="ORF">QD47_25300</name>
</gene>
<keyword evidence="1" id="KW-0808">Transferase</keyword>
<name>A0A0D7WVH1_9BACL</name>
<proteinExistence type="predicted"/>
<dbReference type="InterPro" id="IPR022488">
    <property type="entry name" value="PPK2-related"/>
</dbReference>
<dbReference type="Gene3D" id="3.40.50.300">
    <property type="entry name" value="P-loop containing nucleotide triphosphate hydrolases"/>
    <property type="match status" value="1"/>
</dbReference>
<dbReference type="InterPro" id="IPR027417">
    <property type="entry name" value="P-loop_NTPase"/>
</dbReference>
<dbReference type="Pfam" id="PF03976">
    <property type="entry name" value="PPK2"/>
    <property type="match status" value="1"/>
</dbReference>
<feature type="region of interest" description="Disordered" evidence="3">
    <location>
        <begin position="1"/>
        <end position="27"/>
    </location>
</feature>